<dbReference type="GO" id="GO:0016020">
    <property type="term" value="C:membrane"/>
    <property type="evidence" value="ECO:0007669"/>
    <property type="project" value="InterPro"/>
</dbReference>
<comment type="caution">
    <text evidence="2">The sequence shown here is derived from an EMBL/GenBank/DDBJ whole genome shotgun (WGS) entry which is preliminary data.</text>
</comment>
<dbReference type="GO" id="GO:0008270">
    <property type="term" value="F:zinc ion binding"/>
    <property type="evidence" value="ECO:0007669"/>
    <property type="project" value="InterPro"/>
</dbReference>
<proteinExistence type="predicted"/>
<dbReference type="InterPro" id="IPR011050">
    <property type="entry name" value="Pectin_lyase_fold/virulence"/>
</dbReference>
<dbReference type="AlphaFoldDB" id="A0A4R2KAY2"/>
<dbReference type="Gene3D" id="2.160.20.110">
    <property type="match status" value="1"/>
</dbReference>
<dbReference type="Pfam" id="PF05342">
    <property type="entry name" value="Peptidase_M26_N"/>
    <property type="match status" value="1"/>
</dbReference>
<dbReference type="Proteomes" id="UP000294919">
    <property type="component" value="Unassembled WGS sequence"/>
</dbReference>
<feature type="domain" description="Peptidase M26 N-terminal" evidence="1">
    <location>
        <begin position="13"/>
        <end position="119"/>
    </location>
</feature>
<evidence type="ECO:0000259" key="1">
    <source>
        <dbReference type="Pfam" id="PF05342"/>
    </source>
</evidence>
<organism evidence="2 3">
    <name type="scientific">Marinisporobacter balticus</name>
    <dbReference type="NCBI Taxonomy" id="2018667"/>
    <lineage>
        <taxon>Bacteria</taxon>
        <taxon>Bacillati</taxon>
        <taxon>Bacillota</taxon>
        <taxon>Clostridia</taxon>
        <taxon>Peptostreptococcales</taxon>
        <taxon>Thermotaleaceae</taxon>
        <taxon>Marinisporobacter</taxon>
    </lineage>
</organism>
<gene>
    <name evidence="2" type="ORF">EV214_1251</name>
</gene>
<dbReference type="RefSeq" id="WP_279233136.1">
    <property type="nucleotide sequence ID" value="NZ_SLWV01000025.1"/>
</dbReference>
<dbReference type="SUPFAM" id="SSF51126">
    <property type="entry name" value="Pectin lyase-like"/>
    <property type="match status" value="1"/>
</dbReference>
<evidence type="ECO:0000313" key="2">
    <source>
        <dbReference type="EMBL" id="TCO70631.1"/>
    </source>
</evidence>
<accession>A0A4R2KAY2</accession>
<dbReference type="GO" id="GO:0004222">
    <property type="term" value="F:metalloendopeptidase activity"/>
    <property type="evidence" value="ECO:0007669"/>
    <property type="project" value="InterPro"/>
</dbReference>
<keyword evidence="3" id="KW-1185">Reference proteome</keyword>
<protein>
    <submittedName>
        <fullName evidence="2">M26 IgA1-specific metallo-endopeptidase-like protein</fullName>
    </submittedName>
</protein>
<reference evidence="2 3" key="1">
    <citation type="submission" date="2019-03" db="EMBL/GenBank/DDBJ databases">
        <title>Genomic Encyclopedia of Type Strains, Phase IV (KMG-IV): sequencing the most valuable type-strain genomes for metagenomic binning, comparative biology and taxonomic classification.</title>
        <authorList>
            <person name="Goeker M."/>
        </authorList>
    </citation>
    <scope>NUCLEOTIDE SEQUENCE [LARGE SCALE GENOMIC DNA]</scope>
    <source>
        <strain evidence="2 3">DSM 102940</strain>
    </source>
</reference>
<sequence>MSRIIPIITKEDLKNIKNNLSASYILLKDIDLENEEWMPIGSSTTPFTGTLDGNDHSIKNLKITGNTHESRGLFSIAKDSVIKNLTIENINIVSNGKNNMGAFVGNAYGITLENCSVIGEGSIS</sequence>
<dbReference type="InterPro" id="IPR008006">
    <property type="entry name" value="Peptidase_M26_N_dom"/>
</dbReference>
<dbReference type="EMBL" id="SLWV01000025">
    <property type="protein sequence ID" value="TCO70631.1"/>
    <property type="molecule type" value="Genomic_DNA"/>
</dbReference>
<name>A0A4R2KAY2_9FIRM</name>
<evidence type="ECO:0000313" key="3">
    <source>
        <dbReference type="Proteomes" id="UP000294919"/>
    </source>
</evidence>
<feature type="non-terminal residue" evidence="2">
    <location>
        <position position="124"/>
    </location>
</feature>